<accession>A0A1E3P111</accession>
<evidence type="ECO:0000313" key="3">
    <source>
        <dbReference type="EMBL" id="ODQ58940.1"/>
    </source>
</evidence>
<feature type="transmembrane region" description="Helical" evidence="2">
    <location>
        <begin position="59"/>
        <end position="83"/>
    </location>
</feature>
<keyword evidence="2" id="KW-1133">Transmembrane helix</keyword>
<evidence type="ECO:0000313" key="4">
    <source>
        <dbReference type="Proteomes" id="UP000094112"/>
    </source>
</evidence>
<evidence type="ECO:0000256" key="2">
    <source>
        <dbReference type="SAM" id="Phobius"/>
    </source>
</evidence>
<feature type="region of interest" description="Disordered" evidence="1">
    <location>
        <begin position="549"/>
        <end position="570"/>
    </location>
</feature>
<dbReference type="RefSeq" id="XP_019038147.1">
    <property type="nucleotide sequence ID" value="XM_019184902.1"/>
</dbReference>
<organism evidence="3 4">
    <name type="scientific">Wickerhamomyces anomalus (strain ATCC 58044 / CBS 1984 / NCYC 433 / NRRL Y-366-8)</name>
    <name type="common">Yeast</name>
    <name type="synonym">Hansenula anomala</name>
    <dbReference type="NCBI Taxonomy" id="683960"/>
    <lineage>
        <taxon>Eukaryota</taxon>
        <taxon>Fungi</taxon>
        <taxon>Dikarya</taxon>
        <taxon>Ascomycota</taxon>
        <taxon>Saccharomycotina</taxon>
        <taxon>Saccharomycetes</taxon>
        <taxon>Phaffomycetales</taxon>
        <taxon>Wickerhamomycetaceae</taxon>
        <taxon>Wickerhamomyces</taxon>
    </lineage>
</organism>
<sequence>MIPWDNLKVDSGEVENQQMQFIERRGIPGVTSDEYHLGYFESSSSYKSRPPVHTKFDPLYETLCFFGVLIFGALIVTCITFGIREYTYSMRRRNRLFSAGSEWSINTAITIPEFSNSMIQSAILGPQGNHIYPNLLKNQQTNQSHLFSPSANSEVDETLFTDARETAKGLEGPSDFTPLEVVQQSPNYSSKSLEGFFSDNDLLKTSNVTKKIYSIKELFSLKPEDYHGRPLTKDGPVELTTLAKAVSLSIPLQTVSSQSAWTAEKTLLEICLYLTNEMIPPQPVHDNATKKIAVLRFLAIAANCSSLQNPNIFLSPLNRVMDALIDSGIIFEILNDSSPYISRSLIEVLLQYCFAHWHFPAREKNDHIIHKQFAKWKMNSPAVQPHHVLFRYLINLELGLYSVDNLDSAMLKAIESRIITLLIHLTGNADCNDYLGFIPILSQAIEFTERTYCQTLCYDLLHILVQKHSDCCMEEYLKDDKSDLKRIIQCGFWIKNDRLIRKFTERIHVIVLSKNPKAMSWWKEINGGRIYISPSPRELDLKCDTSDIRNSQRSITPGSWVNDRKPKTPV</sequence>
<name>A0A1E3P111_WICAA</name>
<dbReference type="OrthoDB" id="4092221at2759"/>
<feature type="compositionally biased region" description="Polar residues" evidence="1">
    <location>
        <begin position="549"/>
        <end position="559"/>
    </location>
</feature>
<reference evidence="3 4" key="1">
    <citation type="journal article" date="2016" name="Proc. Natl. Acad. Sci. U.S.A.">
        <title>Comparative genomics of biotechnologically important yeasts.</title>
        <authorList>
            <person name="Riley R."/>
            <person name="Haridas S."/>
            <person name="Wolfe K.H."/>
            <person name="Lopes M.R."/>
            <person name="Hittinger C.T."/>
            <person name="Goeker M."/>
            <person name="Salamov A.A."/>
            <person name="Wisecaver J.H."/>
            <person name="Long T.M."/>
            <person name="Calvey C.H."/>
            <person name="Aerts A.L."/>
            <person name="Barry K.W."/>
            <person name="Choi C."/>
            <person name="Clum A."/>
            <person name="Coughlan A.Y."/>
            <person name="Deshpande S."/>
            <person name="Douglass A.P."/>
            <person name="Hanson S.J."/>
            <person name="Klenk H.-P."/>
            <person name="LaButti K.M."/>
            <person name="Lapidus A."/>
            <person name="Lindquist E.A."/>
            <person name="Lipzen A.M."/>
            <person name="Meier-Kolthoff J.P."/>
            <person name="Ohm R.A."/>
            <person name="Otillar R.P."/>
            <person name="Pangilinan J.L."/>
            <person name="Peng Y."/>
            <person name="Rokas A."/>
            <person name="Rosa C.A."/>
            <person name="Scheuner C."/>
            <person name="Sibirny A.A."/>
            <person name="Slot J.C."/>
            <person name="Stielow J.B."/>
            <person name="Sun H."/>
            <person name="Kurtzman C.P."/>
            <person name="Blackwell M."/>
            <person name="Grigoriev I.V."/>
            <person name="Jeffries T.W."/>
        </authorList>
    </citation>
    <scope>NUCLEOTIDE SEQUENCE [LARGE SCALE GENOMIC DNA]</scope>
    <source>
        <strain evidence="4">ATCC 58044 / CBS 1984 / NCYC 433 / NRRL Y-366-8</strain>
    </source>
</reference>
<keyword evidence="2" id="KW-0472">Membrane</keyword>
<dbReference type="EMBL" id="KV454211">
    <property type="protein sequence ID" value="ODQ58940.1"/>
    <property type="molecule type" value="Genomic_DNA"/>
</dbReference>
<gene>
    <name evidence="3" type="ORF">WICANDRAFT_79486</name>
</gene>
<dbReference type="Proteomes" id="UP000094112">
    <property type="component" value="Unassembled WGS sequence"/>
</dbReference>
<protein>
    <submittedName>
        <fullName evidence="3">Uncharacterized protein</fullName>
    </submittedName>
</protein>
<dbReference type="GeneID" id="30202148"/>
<evidence type="ECO:0000256" key="1">
    <source>
        <dbReference type="SAM" id="MobiDB-lite"/>
    </source>
</evidence>
<proteinExistence type="predicted"/>
<dbReference type="AlphaFoldDB" id="A0A1E3P111"/>
<keyword evidence="4" id="KW-1185">Reference proteome</keyword>
<keyword evidence="2" id="KW-0812">Transmembrane</keyword>